<accession>A0A8K1C8Z8</accession>
<dbReference type="EMBL" id="SPLM01000111">
    <property type="protein sequence ID" value="TMW58490.1"/>
    <property type="molecule type" value="Genomic_DNA"/>
</dbReference>
<feature type="region of interest" description="Disordered" evidence="1">
    <location>
        <begin position="160"/>
        <end position="204"/>
    </location>
</feature>
<evidence type="ECO:0000313" key="3">
    <source>
        <dbReference type="Proteomes" id="UP000794436"/>
    </source>
</evidence>
<proteinExistence type="predicted"/>
<evidence type="ECO:0000313" key="2">
    <source>
        <dbReference type="EMBL" id="TMW58490.1"/>
    </source>
</evidence>
<protein>
    <submittedName>
        <fullName evidence="2">Uncharacterized protein</fullName>
    </submittedName>
</protein>
<feature type="compositionally biased region" description="Polar residues" evidence="1">
    <location>
        <begin position="184"/>
        <end position="202"/>
    </location>
</feature>
<dbReference type="Proteomes" id="UP000794436">
    <property type="component" value="Unassembled WGS sequence"/>
</dbReference>
<name>A0A8K1C8Z8_PYTOL</name>
<evidence type="ECO:0000256" key="1">
    <source>
        <dbReference type="SAM" id="MobiDB-lite"/>
    </source>
</evidence>
<organism evidence="2 3">
    <name type="scientific">Pythium oligandrum</name>
    <name type="common">Mycoparasitic fungus</name>
    <dbReference type="NCBI Taxonomy" id="41045"/>
    <lineage>
        <taxon>Eukaryota</taxon>
        <taxon>Sar</taxon>
        <taxon>Stramenopiles</taxon>
        <taxon>Oomycota</taxon>
        <taxon>Peronosporomycetes</taxon>
        <taxon>Pythiales</taxon>
        <taxon>Pythiaceae</taxon>
        <taxon>Pythium</taxon>
    </lineage>
</organism>
<keyword evidence="3" id="KW-1185">Reference proteome</keyword>
<dbReference type="AlphaFoldDB" id="A0A8K1C8Z8"/>
<reference evidence="2" key="1">
    <citation type="submission" date="2019-03" db="EMBL/GenBank/DDBJ databases">
        <title>Long read genome sequence of the mycoparasitic Pythium oligandrum ATCC 38472 isolated from sugarbeet rhizosphere.</title>
        <authorList>
            <person name="Gaulin E."/>
        </authorList>
    </citation>
    <scope>NUCLEOTIDE SEQUENCE</scope>
    <source>
        <strain evidence="2">ATCC 38472_TT</strain>
    </source>
</reference>
<feature type="compositionally biased region" description="Basic and acidic residues" evidence="1">
    <location>
        <begin position="19"/>
        <end position="38"/>
    </location>
</feature>
<feature type="region of interest" description="Disordered" evidence="1">
    <location>
        <begin position="1"/>
        <end position="48"/>
    </location>
</feature>
<sequence length="465" mass="51355">MSSKRVSFHEHEDEDEEEMSVHTEEYSNGRRGFNDRAQGRPSIPPPVIPFVDNSAVQSPVRKKITALQDRRVNTVLLEALQLIEFSKDEVQTIEKSVKKLRDAIFGFSILVDKQVNIIGVETLEERGRIKVDIQDLAENLKISYEVFASTCNRMKQTLTTGKQHVQVHKKRVAARTPAEEASPSRPTTQSSQGPVSPASVSGNALLLEPGPNRSSLLSVLHPASNIDDDSFDPGPYMTPELFDSVLESVGLSEKEFLETKDLIRFAQEMLTSSIARSRALSFMGKAFHRRLIPGYAKDLVGLICDELQLTAMAPSLSPYSSSAPTISLPQNTFYDYACERLDNLLDAVYIHDANDFAGEPSPNVKAGATPSPNPFNDHITRNGGVLHGGKVVQHLLVNRPDPELLEMAEQTLAMAKLLHDLATAENEAKHGDRLSIRPSTSRAQEFSKTYLATSKELLLKESGVN</sequence>
<comment type="caution">
    <text evidence="2">The sequence shown here is derived from an EMBL/GenBank/DDBJ whole genome shotgun (WGS) entry which is preliminary data.</text>
</comment>
<gene>
    <name evidence="2" type="ORF">Poli38472_010049</name>
</gene>
<dbReference type="OrthoDB" id="112281at2759"/>